<dbReference type="InterPro" id="IPR012295">
    <property type="entry name" value="TBP_dom_sf"/>
</dbReference>
<name>A0A7R9KL63_9ACAR</name>
<dbReference type="OrthoDB" id="2127950at2759"/>
<feature type="compositionally biased region" description="Acidic residues" evidence="4">
    <location>
        <begin position="221"/>
        <end position="231"/>
    </location>
</feature>
<dbReference type="EMBL" id="CAJPIZ010002624">
    <property type="protein sequence ID" value="CAG2105286.1"/>
    <property type="molecule type" value="Genomic_DNA"/>
</dbReference>
<keyword evidence="2" id="KW-0238">DNA-binding</keyword>
<dbReference type="EMBL" id="OC857199">
    <property type="protein sequence ID" value="CAD7624856.1"/>
    <property type="molecule type" value="Genomic_DNA"/>
</dbReference>
<evidence type="ECO:0000313" key="6">
    <source>
        <dbReference type="Proteomes" id="UP000759131"/>
    </source>
</evidence>
<accession>A0A7R9KL63</accession>
<organism evidence="5">
    <name type="scientific">Medioppia subpectinata</name>
    <dbReference type="NCBI Taxonomy" id="1979941"/>
    <lineage>
        <taxon>Eukaryota</taxon>
        <taxon>Metazoa</taxon>
        <taxon>Ecdysozoa</taxon>
        <taxon>Arthropoda</taxon>
        <taxon>Chelicerata</taxon>
        <taxon>Arachnida</taxon>
        <taxon>Acari</taxon>
        <taxon>Acariformes</taxon>
        <taxon>Sarcoptiformes</taxon>
        <taxon>Oribatida</taxon>
        <taxon>Brachypylina</taxon>
        <taxon>Oppioidea</taxon>
        <taxon>Oppiidae</taxon>
        <taxon>Medioppia</taxon>
    </lineage>
</organism>
<dbReference type="PRINTS" id="PR00686">
    <property type="entry name" value="TIFACTORIID"/>
</dbReference>
<dbReference type="Proteomes" id="UP000759131">
    <property type="component" value="Unassembled WGS sequence"/>
</dbReference>
<evidence type="ECO:0000256" key="3">
    <source>
        <dbReference type="ARBA" id="ARBA00023163"/>
    </source>
</evidence>
<dbReference type="GO" id="GO:0003677">
    <property type="term" value="F:DNA binding"/>
    <property type="evidence" value="ECO:0007669"/>
    <property type="project" value="UniProtKB-KW"/>
</dbReference>
<feature type="region of interest" description="Disordered" evidence="4">
    <location>
        <begin position="215"/>
        <end position="245"/>
    </location>
</feature>
<evidence type="ECO:0000256" key="1">
    <source>
        <dbReference type="ARBA" id="ARBA00005560"/>
    </source>
</evidence>
<proteinExistence type="inferred from homology"/>
<evidence type="ECO:0000256" key="2">
    <source>
        <dbReference type="ARBA" id="ARBA00023125"/>
    </source>
</evidence>
<comment type="similarity">
    <text evidence="1">Belongs to the TBP family.</text>
</comment>
<evidence type="ECO:0000256" key="4">
    <source>
        <dbReference type="SAM" id="MobiDB-lite"/>
    </source>
</evidence>
<feature type="region of interest" description="Disordered" evidence="4">
    <location>
        <begin position="1"/>
        <end position="63"/>
    </location>
</feature>
<feature type="compositionally biased region" description="Low complexity" evidence="4">
    <location>
        <begin position="24"/>
        <end position="34"/>
    </location>
</feature>
<dbReference type="SUPFAM" id="SSF55945">
    <property type="entry name" value="TATA-box binding protein-like"/>
    <property type="match status" value="2"/>
</dbReference>
<keyword evidence="6" id="KW-1185">Reference proteome</keyword>
<evidence type="ECO:0000313" key="5">
    <source>
        <dbReference type="EMBL" id="CAD7624856.1"/>
    </source>
</evidence>
<dbReference type="AlphaFoldDB" id="A0A7R9KL63"/>
<feature type="compositionally biased region" description="Polar residues" evidence="4">
    <location>
        <begin position="1"/>
        <end position="17"/>
    </location>
</feature>
<dbReference type="GO" id="GO:0006352">
    <property type="term" value="P:DNA-templated transcription initiation"/>
    <property type="evidence" value="ECO:0007669"/>
    <property type="project" value="InterPro"/>
</dbReference>
<feature type="compositionally biased region" description="Acidic residues" evidence="4">
    <location>
        <begin position="35"/>
        <end position="45"/>
    </location>
</feature>
<protein>
    <submittedName>
        <fullName evidence="5">Uncharacterized protein</fullName>
    </submittedName>
</protein>
<reference evidence="5" key="1">
    <citation type="submission" date="2020-11" db="EMBL/GenBank/DDBJ databases">
        <authorList>
            <person name="Tran Van P."/>
        </authorList>
    </citation>
    <scope>NUCLEOTIDE SEQUENCE</scope>
</reference>
<dbReference type="Gene3D" id="3.30.310.10">
    <property type="entry name" value="TATA-Binding Protein"/>
    <property type="match status" value="2"/>
</dbReference>
<dbReference type="InterPro" id="IPR000814">
    <property type="entry name" value="TBP"/>
</dbReference>
<dbReference type="PANTHER" id="PTHR10126">
    <property type="entry name" value="TATA-BOX BINDING PROTEIN"/>
    <property type="match status" value="1"/>
</dbReference>
<sequence>MDNNITQELINNESDAGSTAVGRQLLTSGSQLSDSDSDSSGDAEEDKTPKPSVHPLPHLTTTAEPVTAMDTSGEEMSCTLIKAINGVEGMDLVLQNVVSSVDMGRELDLKQITKLCLNSEYNPKRLNAMIVRIRKPRTTSLMFKSGKMVVTGARSEHLARVAARKFARIVQHFYPDIHFRDFRIVNMVAYCDIQWQLELERINCTAVGRQLLTSGSQLSDSDSDSSGDAEEDKTPKPSVHPLPHLTTTAEPVAAMDTSGDEMSCTLIKAINGVEGMDLVLQNVVSSVDMGRELDLKQIAKLCLNSEYNPKRLNAIIVRIRKPRTTSLMFKSGKMVVTGARSEHLARDRRAFKRA</sequence>
<keyword evidence="3" id="KW-0804">Transcription</keyword>
<gene>
    <name evidence="5" type="ORF">OSB1V03_LOCUS5295</name>
</gene>
<dbReference type="Pfam" id="PF00352">
    <property type="entry name" value="TBP"/>
    <property type="match status" value="2"/>
</dbReference>